<feature type="domain" description="PAS" evidence="1">
    <location>
        <begin position="5"/>
        <end position="59"/>
    </location>
</feature>
<dbReference type="InterPro" id="IPR013767">
    <property type="entry name" value="PAS_fold"/>
</dbReference>
<evidence type="ECO:0000313" key="3">
    <source>
        <dbReference type="Proteomes" id="UP000293638"/>
    </source>
</evidence>
<evidence type="ECO:0000313" key="2">
    <source>
        <dbReference type="EMBL" id="RZS87467.1"/>
    </source>
</evidence>
<dbReference type="InterPro" id="IPR000014">
    <property type="entry name" value="PAS"/>
</dbReference>
<organism evidence="2 3">
    <name type="scientific">Motilibacter rhizosphaerae</name>
    <dbReference type="NCBI Taxonomy" id="598652"/>
    <lineage>
        <taxon>Bacteria</taxon>
        <taxon>Bacillati</taxon>
        <taxon>Actinomycetota</taxon>
        <taxon>Actinomycetes</taxon>
        <taxon>Motilibacterales</taxon>
        <taxon>Motilibacteraceae</taxon>
        <taxon>Motilibacter</taxon>
    </lineage>
</organism>
<dbReference type="PROSITE" id="PS50112">
    <property type="entry name" value="PAS"/>
    <property type="match status" value="1"/>
</dbReference>
<dbReference type="EMBL" id="SGXD01000003">
    <property type="protein sequence ID" value="RZS87467.1"/>
    <property type="molecule type" value="Genomic_DNA"/>
</dbReference>
<dbReference type="Gene3D" id="3.30.450.20">
    <property type="entry name" value="PAS domain"/>
    <property type="match status" value="1"/>
</dbReference>
<evidence type="ECO:0000259" key="1">
    <source>
        <dbReference type="PROSITE" id="PS50112"/>
    </source>
</evidence>
<dbReference type="CDD" id="cd00130">
    <property type="entry name" value="PAS"/>
    <property type="match status" value="1"/>
</dbReference>
<gene>
    <name evidence="2" type="ORF">EV189_2898</name>
</gene>
<dbReference type="AlphaFoldDB" id="A0A4V2F4F9"/>
<accession>A0A4V2F4F9</accession>
<name>A0A4V2F4F9_9ACTN</name>
<dbReference type="NCBIfam" id="TIGR00229">
    <property type="entry name" value="sensory_box"/>
    <property type="match status" value="1"/>
</dbReference>
<dbReference type="Pfam" id="PF00989">
    <property type="entry name" value="PAS"/>
    <property type="match status" value="1"/>
</dbReference>
<dbReference type="RefSeq" id="WP_130493582.1">
    <property type="nucleotide sequence ID" value="NZ_SGXD01000003.1"/>
</dbReference>
<protein>
    <submittedName>
        <fullName evidence="2">PAS domain S-box-containing protein</fullName>
    </submittedName>
</protein>
<dbReference type="InterPro" id="IPR035965">
    <property type="entry name" value="PAS-like_dom_sf"/>
</dbReference>
<dbReference type="SMART" id="SM00091">
    <property type="entry name" value="PAS"/>
    <property type="match status" value="1"/>
</dbReference>
<dbReference type="Gene3D" id="3.30.70.270">
    <property type="match status" value="1"/>
</dbReference>
<dbReference type="InterPro" id="IPR000160">
    <property type="entry name" value="GGDEF_dom"/>
</dbReference>
<proteinExistence type="predicted"/>
<reference evidence="2 3" key="1">
    <citation type="submission" date="2019-02" db="EMBL/GenBank/DDBJ databases">
        <title>Genomic Encyclopedia of Type Strains, Phase IV (KMG-IV): sequencing the most valuable type-strain genomes for metagenomic binning, comparative biology and taxonomic classification.</title>
        <authorList>
            <person name="Goeker M."/>
        </authorList>
    </citation>
    <scope>NUCLEOTIDE SEQUENCE [LARGE SCALE GENOMIC DNA]</scope>
    <source>
        <strain evidence="2 3">DSM 45622</strain>
    </source>
</reference>
<sequence>MGPSTPDPVALLAEQSPTGVAVVDSDGTVTYANPALARLLGRTAAGLVGTPLEALLHRDGPPAASLLLPAYGVQEAERRFPTPQGEVVGLVTAAVVPGVAGRVLYVEDVTRVASLEREVHTGHLADPETGLAGGALLRDRLEHALALRDRDPSRAVSCCIVAVPDEGDLATVARALVETVRSTDTLARVDRTLVVVCEDTNDRGMRALRHRLRGLAEVQEQGATIGVATARAGQSAFDLLNTARQGAREDLARRWADDAPLAEASA</sequence>
<comment type="caution">
    <text evidence="2">The sequence shown here is derived from an EMBL/GenBank/DDBJ whole genome shotgun (WGS) entry which is preliminary data.</text>
</comment>
<dbReference type="GO" id="GO:0006355">
    <property type="term" value="P:regulation of DNA-templated transcription"/>
    <property type="evidence" value="ECO:0007669"/>
    <property type="project" value="InterPro"/>
</dbReference>
<dbReference type="SUPFAM" id="SSF55785">
    <property type="entry name" value="PYP-like sensor domain (PAS domain)"/>
    <property type="match status" value="1"/>
</dbReference>
<keyword evidence="3" id="KW-1185">Reference proteome</keyword>
<dbReference type="InterPro" id="IPR043128">
    <property type="entry name" value="Rev_trsase/Diguanyl_cyclase"/>
</dbReference>
<dbReference type="Proteomes" id="UP000293638">
    <property type="component" value="Unassembled WGS sequence"/>
</dbReference>
<dbReference type="SMART" id="SM00267">
    <property type="entry name" value="GGDEF"/>
    <property type="match status" value="1"/>
</dbReference>